<reference evidence="4" key="1">
    <citation type="journal article" date="2023" name="Science">
        <title>Elucidation of the pathway for biosynthesis of saponin adjuvants from the soapbark tree.</title>
        <authorList>
            <person name="Reed J."/>
            <person name="Orme A."/>
            <person name="El-Demerdash A."/>
            <person name="Owen C."/>
            <person name="Martin L.B.B."/>
            <person name="Misra R.C."/>
            <person name="Kikuchi S."/>
            <person name="Rejzek M."/>
            <person name="Martin A.C."/>
            <person name="Harkess A."/>
            <person name="Leebens-Mack J."/>
            <person name="Louveau T."/>
            <person name="Stephenson M.J."/>
            <person name="Osbourn A."/>
        </authorList>
    </citation>
    <scope>NUCLEOTIDE SEQUENCE</scope>
    <source>
        <strain evidence="4">S10</strain>
    </source>
</reference>
<comment type="caution">
    <text evidence="4">The sequence shown here is derived from an EMBL/GenBank/DDBJ whole genome shotgun (WGS) entry which is preliminary data.</text>
</comment>
<dbReference type="InterPro" id="IPR036396">
    <property type="entry name" value="Cyt_P450_sf"/>
</dbReference>
<evidence type="ECO:0000256" key="1">
    <source>
        <dbReference type="SAM" id="MobiDB-lite"/>
    </source>
</evidence>
<dbReference type="EMBL" id="JARAOO010000011">
    <property type="protein sequence ID" value="KAJ7951749.1"/>
    <property type="molecule type" value="Genomic_DNA"/>
</dbReference>
<dbReference type="Proteomes" id="UP001163823">
    <property type="component" value="Chromosome 11"/>
</dbReference>
<dbReference type="InterPro" id="IPR043502">
    <property type="entry name" value="DNA/RNA_pol_sf"/>
</dbReference>
<protein>
    <submittedName>
        <fullName evidence="4">Retrovirus-related Pol polyprotein from transposon TNT 1-94</fullName>
    </submittedName>
</protein>
<dbReference type="AlphaFoldDB" id="A0AAD7PEA1"/>
<dbReference type="GO" id="GO:0020037">
    <property type="term" value="F:heme binding"/>
    <property type="evidence" value="ECO:0007669"/>
    <property type="project" value="InterPro"/>
</dbReference>
<feature type="domain" description="Reverse transcriptase Ty1/copia-type" evidence="2">
    <location>
        <begin position="279"/>
        <end position="499"/>
    </location>
</feature>
<dbReference type="GO" id="GO:0005506">
    <property type="term" value="F:iron ion binding"/>
    <property type="evidence" value="ECO:0007669"/>
    <property type="project" value="InterPro"/>
</dbReference>
<dbReference type="Gene3D" id="1.10.630.10">
    <property type="entry name" value="Cytochrome P450"/>
    <property type="match status" value="1"/>
</dbReference>
<dbReference type="KEGG" id="qsa:O6P43_027749"/>
<dbReference type="SUPFAM" id="SSF56672">
    <property type="entry name" value="DNA/RNA polymerases"/>
    <property type="match status" value="1"/>
</dbReference>
<dbReference type="CDD" id="cd09272">
    <property type="entry name" value="RNase_HI_RT_Ty1"/>
    <property type="match status" value="1"/>
</dbReference>
<evidence type="ECO:0000259" key="2">
    <source>
        <dbReference type="Pfam" id="PF07727"/>
    </source>
</evidence>
<proteinExistence type="predicted"/>
<dbReference type="PANTHER" id="PTHR11439">
    <property type="entry name" value="GAG-POL-RELATED RETROTRANSPOSON"/>
    <property type="match status" value="1"/>
</dbReference>
<evidence type="ECO:0000259" key="3">
    <source>
        <dbReference type="Pfam" id="PF25597"/>
    </source>
</evidence>
<organism evidence="4 5">
    <name type="scientific">Quillaja saponaria</name>
    <name type="common">Soap bark tree</name>
    <dbReference type="NCBI Taxonomy" id="32244"/>
    <lineage>
        <taxon>Eukaryota</taxon>
        <taxon>Viridiplantae</taxon>
        <taxon>Streptophyta</taxon>
        <taxon>Embryophyta</taxon>
        <taxon>Tracheophyta</taxon>
        <taxon>Spermatophyta</taxon>
        <taxon>Magnoliopsida</taxon>
        <taxon>eudicotyledons</taxon>
        <taxon>Gunneridae</taxon>
        <taxon>Pentapetalae</taxon>
        <taxon>rosids</taxon>
        <taxon>fabids</taxon>
        <taxon>Fabales</taxon>
        <taxon>Quillajaceae</taxon>
        <taxon>Quillaja</taxon>
    </lineage>
</organism>
<feature type="domain" description="Retroviral polymerase SH3-like" evidence="3">
    <location>
        <begin position="111"/>
        <end position="157"/>
    </location>
</feature>
<sequence length="744" mass="84905">MMQCLPAVLFYGSTGLVTTEYGPYWGNIRKFCISELLSSSKIQSYVPLRKHELGLLVESIKRSAIAHDVVDLGMLTSDFMESITFKMILGGSKEDRFDMHRITRGNEIQKPKAKKCIFVGYDQYRKGWRCMDPMTKKFTTSRDVIFDEISPYYSSSQLKSKIFENDDLLADKVEDFADAQDDSPPLNHDNSKRSGTNDVSEELLPSNSENKEQVALKLRKSNREKKEPAWMKNYAVHGNQGTVTECFFIGPCDSHEPSCFEEARNHPKWEEAMQEEISALKKNNTSVDRYKARLVARGFSQHYGLDYEETFSPVAKMTNVRTIISLAAHKGWKLWQLDVKNAFLYGDLDREIFMEQPQGFVSCESPHHVCRLKKALYGLKQAPRAWYGKISEYLSFCGFKISNSDSSMFVKRNFGVHVLVLLYVDDMIITGDNCIEITRLYDDLAVRFEMKNLGEAGCFLGLEIEQGKNGVFLSQQRYAKTLLKRFSMEEAKPKPTPMEPHIKLQKDEGKPLMDSQKFRQLVGCLIYLTITRPDLSYAVSVISQFMENPQLSHWDAGRRILRYVKSTVDYGLLYKKNGEFLLNGFVDSDWAGDINDRRSTTGYYFNMGSAAISWCSKKQPNVALSSAEAEYCASTVAAQECVWLKQLISNICRKVDYPIAMRCDNESAIKLASNLVFHARTKHIEVQHHFIQEKVLEQVIEIKNISTGDQIADVFTKALAKPKLELFRDALGLVDRGGSYYVVN</sequence>
<evidence type="ECO:0000313" key="5">
    <source>
        <dbReference type="Proteomes" id="UP001163823"/>
    </source>
</evidence>
<dbReference type="PANTHER" id="PTHR11439:SF483">
    <property type="entry name" value="PEPTIDE SYNTHASE GLIP-LIKE, PUTATIVE (AFU_ORTHOLOGUE AFUA_3G12920)-RELATED"/>
    <property type="match status" value="1"/>
</dbReference>
<dbReference type="Pfam" id="PF25597">
    <property type="entry name" value="SH3_retrovirus"/>
    <property type="match status" value="1"/>
</dbReference>
<dbReference type="SUPFAM" id="SSF48264">
    <property type="entry name" value="Cytochrome P450"/>
    <property type="match status" value="1"/>
</dbReference>
<dbReference type="Pfam" id="PF07727">
    <property type="entry name" value="RVT_2"/>
    <property type="match status" value="1"/>
</dbReference>
<name>A0AAD7PEA1_QUISA</name>
<dbReference type="InterPro" id="IPR057670">
    <property type="entry name" value="SH3_retrovirus"/>
</dbReference>
<dbReference type="InterPro" id="IPR013103">
    <property type="entry name" value="RVT_2"/>
</dbReference>
<gene>
    <name evidence="4" type="ORF">O6P43_027749</name>
</gene>
<keyword evidence="5" id="KW-1185">Reference proteome</keyword>
<dbReference type="GO" id="GO:0004497">
    <property type="term" value="F:monooxygenase activity"/>
    <property type="evidence" value="ECO:0007669"/>
    <property type="project" value="InterPro"/>
</dbReference>
<dbReference type="GO" id="GO:0016705">
    <property type="term" value="F:oxidoreductase activity, acting on paired donors, with incorporation or reduction of molecular oxygen"/>
    <property type="evidence" value="ECO:0007669"/>
    <property type="project" value="InterPro"/>
</dbReference>
<feature type="region of interest" description="Disordered" evidence="1">
    <location>
        <begin position="178"/>
        <end position="212"/>
    </location>
</feature>
<accession>A0AAD7PEA1</accession>
<evidence type="ECO:0000313" key="4">
    <source>
        <dbReference type="EMBL" id="KAJ7951749.1"/>
    </source>
</evidence>